<dbReference type="EMBL" id="BGZK01001015">
    <property type="protein sequence ID" value="GBP68537.1"/>
    <property type="molecule type" value="Genomic_DNA"/>
</dbReference>
<keyword evidence="3" id="KW-1185">Reference proteome</keyword>
<dbReference type="Proteomes" id="UP000299102">
    <property type="component" value="Unassembled WGS sequence"/>
</dbReference>
<protein>
    <submittedName>
        <fullName evidence="2">Uncharacterized protein</fullName>
    </submittedName>
</protein>
<organism evidence="2 3">
    <name type="scientific">Eumeta variegata</name>
    <name type="common">Bagworm moth</name>
    <name type="synonym">Eumeta japonica</name>
    <dbReference type="NCBI Taxonomy" id="151549"/>
    <lineage>
        <taxon>Eukaryota</taxon>
        <taxon>Metazoa</taxon>
        <taxon>Ecdysozoa</taxon>
        <taxon>Arthropoda</taxon>
        <taxon>Hexapoda</taxon>
        <taxon>Insecta</taxon>
        <taxon>Pterygota</taxon>
        <taxon>Neoptera</taxon>
        <taxon>Endopterygota</taxon>
        <taxon>Lepidoptera</taxon>
        <taxon>Glossata</taxon>
        <taxon>Ditrysia</taxon>
        <taxon>Tineoidea</taxon>
        <taxon>Psychidae</taxon>
        <taxon>Oiketicinae</taxon>
        <taxon>Eumeta</taxon>
    </lineage>
</organism>
<feature type="compositionally biased region" description="Low complexity" evidence="1">
    <location>
        <begin position="7"/>
        <end position="22"/>
    </location>
</feature>
<evidence type="ECO:0000313" key="2">
    <source>
        <dbReference type="EMBL" id="GBP68537.1"/>
    </source>
</evidence>
<sequence>MNDGHRAAPASDIPDSSSTTRQLLAQRGAGGGAGGRIPAPVTFPVPFSFQFQNSTRTECTSGRGRLIKGWNRIGRRFDVPLRMRRNVSLCSICLLATCDELTLRGEFSRIAVWYVQPKHQTPLSVALNYVINTICVNDDRLIRITSLENL</sequence>
<gene>
    <name evidence="2" type="ORF">EVAR_53954_1</name>
</gene>
<feature type="region of interest" description="Disordered" evidence="1">
    <location>
        <begin position="1"/>
        <end position="22"/>
    </location>
</feature>
<reference evidence="2 3" key="1">
    <citation type="journal article" date="2019" name="Commun. Biol.">
        <title>The bagworm genome reveals a unique fibroin gene that provides high tensile strength.</title>
        <authorList>
            <person name="Kono N."/>
            <person name="Nakamura H."/>
            <person name="Ohtoshi R."/>
            <person name="Tomita M."/>
            <person name="Numata K."/>
            <person name="Arakawa K."/>
        </authorList>
    </citation>
    <scope>NUCLEOTIDE SEQUENCE [LARGE SCALE GENOMIC DNA]</scope>
</reference>
<comment type="caution">
    <text evidence="2">The sequence shown here is derived from an EMBL/GenBank/DDBJ whole genome shotgun (WGS) entry which is preliminary data.</text>
</comment>
<evidence type="ECO:0000256" key="1">
    <source>
        <dbReference type="SAM" id="MobiDB-lite"/>
    </source>
</evidence>
<proteinExistence type="predicted"/>
<accession>A0A4C1Y1V5</accession>
<evidence type="ECO:0000313" key="3">
    <source>
        <dbReference type="Proteomes" id="UP000299102"/>
    </source>
</evidence>
<dbReference type="AlphaFoldDB" id="A0A4C1Y1V5"/>
<name>A0A4C1Y1V5_EUMVA</name>